<feature type="coiled-coil region" evidence="10">
    <location>
        <begin position="229"/>
        <end position="313"/>
    </location>
</feature>
<dbReference type="PRINTS" id="PR01490">
    <property type="entry name" value="RTXTOXIND"/>
</dbReference>
<comment type="subcellular location">
    <subcellularLocation>
        <location evidence="1 9">Cell inner membrane</location>
        <topology evidence="1 9">Single-pass membrane protein</topology>
    </subcellularLocation>
</comment>
<accession>A0ABY9E7A0</accession>
<evidence type="ECO:0000256" key="7">
    <source>
        <dbReference type="ARBA" id="ARBA00022989"/>
    </source>
</evidence>
<gene>
    <name evidence="13" type="ORF">M8T91_13485</name>
</gene>
<dbReference type="Gene3D" id="2.40.50.100">
    <property type="match status" value="1"/>
</dbReference>
<dbReference type="Proteomes" id="UP001321520">
    <property type="component" value="Chromosome"/>
</dbReference>
<dbReference type="Gene3D" id="1.10.287.470">
    <property type="entry name" value="Helix hairpin bin"/>
    <property type="match status" value="1"/>
</dbReference>
<evidence type="ECO:0000259" key="11">
    <source>
        <dbReference type="Pfam" id="PF25988"/>
    </source>
</evidence>
<dbReference type="InterPro" id="IPR050739">
    <property type="entry name" value="MFP"/>
</dbReference>
<feature type="domain" description="CyaD-like alpha-helical hairpin" evidence="11">
    <location>
        <begin position="110"/>
        <end position="315"/>
    </location>
</feature>
<dbReference type="EMBL" id="CP098023">
    <property type="protein sequence ID" value="WKD48900.1"/>
    <property type="molecule type" value="Genomic_DNA"/>
</dbReference>
<dbReference type="PANTHER" id="PTHR30386">
    <property type="entry name" value="MEMBRANE FUSION SUBUNIT OF EMRAB-TOLC MULTIDRUG EFFLUX PUMP"/>
    <property type="match status" value="1"/>
</dbReference>
<evidence type="ECO:0000256" key="8">
    <source>
        <dbReference type="ARBA" id="ARBA00023136"/>
    </source>
</evidence>
<dbReference type="Gene3D" id="2.40.30.170">
    <property type="match status" value="1"/>
</dbReference>
<organism evidence="13 14">
    <name type="scientific">Microbulbifer spongiae</name>
    <dbReference type="NCBI Taxonomy" id="2944933"/>
    <lineage>
        <taxon>Bacteria</taxon>
        <taxon>Pseudomonadati</taxon>
        <taxon>Pseudomonadota</taxon>
        <taxon>Gammaproteobacteria</taxon>
        <taxon>Cellvibrionales</taxon>
        <taxon>Microbulbiferaceae</taxon>
        <taxon>Microbulbifer</taxon>
    </lineage>
</organism>
<dbReference type="InterPro" id="IPR058982">
    <property type="entry name" value="Beta-barrel_AprE"/>
</dbReference>
<evidence type="ECO:0000259" key="12">
    <source>
        <dbReference type="Pfam" id="PF26002"/>
    </source>
</evidence>
<keyword evidence="14" id="KW-1185">Reference proteome</keyword>
<comment type="similarity">
    <text evidence="2 9">Belongs to the membrane fusion protein (MFP) (TC 8.A.1) family.</text>
</comment>
<evidence type="ECO:0000256" key="10">
    <source>
        <dbReference type="SAM" id="Coils"/>
    </source>
</evidence>
<evidence type="ECO:0000256" key="6">
    <source>
        <dbReference type="ARBA" id="ARBA00022692"/>
    </source>
</evidence>
<reference evidence="13 14" key="1">
    <citation type="submission" date="2022-05" db="EMBL/GenBank/DDBJ databases">
        <title>Microbulbifer sp. nov., isolated from sponge.</title>
        <authorList>
            <person name="Gao L."/>
        </authorList>
    </citation>
    <scope>NUCLEOTIDE SEQUENCE [LARGE SCALE GENOMIC DNA]</scope>
    <source>
        <strain evidence="13 14">MI-G</strain>
    </source>
</reference>
<keyword evidence="8 9" id="KW-0472">Membrane</keyword>
<evidence type="ECO:0000313" key="13">
    <source>
        <dbReference type="EMBL" id="WKD48900.1"/>
    </source>
</evidence>
<sequence length="468" mass="52921">MSRWRSLLDLRRWIHRRDPTLDFVPAALEVEQSPPNPLGLWLINTVCLFFAMAVLWAIFGRIDIVAVAEGTVIPDGKVKTIQAKELSVVRKIHVEEGSQVRAGDPLITLDATNATADREQLISELEVSRARLVREQVFNAYLSRLRKERVSAMDMALGELEIGLAQAGVLQQLPFQRTLLSGYFSDYLSEVDLLEQQRSSKQKELGMSRALVRKAEKTLPILTERTNSLRKLLDQEMVARDRYLELEQQRIDAEEELVLERERIGQYESQLQELNLQASALLNNALYKSYSQQEELERTLAAQEKALAKARLRSEQQVIRAPIAGTVQELAIHTEDAVLEPAQALMQIVPAGSRLQVQAWVLNKDIGFVKEGHPVTVKISTYNFTKYGTVSGVVTNLSKDAVMNEEQGYRYLCDIELDTQMLKQSGQGALPLRAGMHVVAELKTGKRNIYEYFTKPVRESLASSFTER</sequence>
<dbReference type="PANTHER" id="PTHR30386:SF27">
    <property type="entry name" value="MEMBRANE FUSION PROTEIN (MFP) FAMILY PROTEIN"/>
    <property type="match status" value="1"/>
</dbReference>
<protein>
    <recommendedName>
        <fullName evidence="9">Membrane fusion protein (MFP) family protein</fullName>
    </recommendedName>
</protein>
<keyword evidence="5 9" id="KW-0997">Cell inner membrane</keyword>
<evidence type="ECO:0000256" key="1">
    <source>
        <dbReference type="ARBA" id="ARBA00004377"/>
    </source>
</evidence>
<dbReference type="NCBIfam" id="TIGR01843">
    <property type="entry name" value="type_I_hlyD"/>
    <property type="match status" value="1"/>
</dbReference>
<keyword evidence="10" id="KW-0175">Coiled coil</keyword>
<evidence type="ECO:0000256" key="4">
    <source>
        <dbReference type="ARBA" id="ARBA00022475"/>
    </source>
</evidence>
<feature type="domain" description="AprE-like beta-barrel" evidence="12">
    <location>
        <begin position="356"/>
        <end position="445"/>
    </location>
</feature>
<evidence type="ECO:0000313" key="14">
    <source>
        <dbReference type="Proteomes" id="UP001321520"/>
    </source>
</evidence>
<dbReference type="Pfam" id="PF26002">
    <property type="entry name" value="Beta-barrel_AprE"/>
    <property type="match status" value="1"/>
</dbReference>
<dbReference type="InterPro" id="IPR059040">
    <property type="entry name" value="HH_CyaD-like"/>
</dbReference>
<evidence type="ECO:0000256" key="9">
    <source>
        <dbReference type="RuleBase" id="RU365093"/>
    </source>
</evidence>
<keyword evidence="7 9" id="KW-1133">Transmembrane helix</keyword>
<feature type="transmembrane region" description="Helical" evidence="9">
    <location>
        <begin position="38"/>
        <end position="59"/>
    </location>
</feature>
<keyword evidence="4 9" id="KW-1003">Cell membrane</keyword>
<keyword evidence="6 9" id="KW-0812">Transmembrane</keyword>
<dbReference type="Pfam" id="PF25988">
    <property type="entry name" value="HH_CyaD"/>
    <property type="match status" value="1"/>
</dbReference>
<evidence type="ECO:0000256" key="2">
    <source>
        <dbReference type="ARBA" id="ARBA00009477"/>
    </source>
</evidence>
<name>A0ABY9E7A0_9GAMM</name>
<keyword evidence="3 9" id="KW-0813">Transport</keyword>
<dbReference type="RefSeq" id="WP_301414686.1">
    <property type="nucleotide sequence ID" value="NZ_CP098023.1"/>
</dbReference>
<dbReference type="InterPro" id="IPR010129">
    <property type="entry name" value="T1SS_HlyD"/>
</dbReference>
<evidence type="ECO:0000256" key="3">
    <source>
        <dbReference type="ARBA" id="ARBA00022448"/>
    </source>
</evidence>
<proteinExistence type="inferred from homology"/>
<evidence type="ECO:0000256" key="5">
    <source>
        <dbReference type="ARBA" id="ARBA00022519"/>
    </source>
</evidence>